<evidence type="ECO:0000256" key="2">
    <source>
        <dbReference type="ARBA" id="ARBA00022679"/>
    </source>
</evidence>
<name>A0A5S6Q455_TRIMR</name>
<dbReference type="Pfam" id="PF00665">
    <property type="entry name" value="rve"/>
    <property type="match status" value="1"/>
</dbReference>
<feature type="domain" description="Reverse transcriptase" evidence="9">
    <location>
        <begin position="548"/>
        <end position="726"/>
    </location>
</feature>
<dbReference type="SUPFAM" id="SSF56672">
    <property type="entry name" value="DNA/RNA polymerases"/>
    <property type="match status" value="1"/>
</dbReference>
<dbReference type="PANTHER" id="PTHR37984">
    <property type="entry name" value="PROTEIN CBG26694"/>
    <property type="match status" value="1"/>
</dbReference>
<dbReference type="FunFam" id="1.10.340.70:FF:000003">
    <property type="entry name" value="Protein CBG25708"/>
    <property type="match status" value="1"/>
</dbReference>
<dbReference type="GO" id="GO:0003676">
    <property type="term" value="F:nucleic acid binding"/>
    <property type="evidence" value="ECO:0007669"/>
    <property type="project" value="InterPro"/>
</dbReference>
<dbReference type="InterPro" id="IPR050951">
    <property type="entry name" value="Retrovirus_Pol_polyprotein"/>
</dbReference>
<dbReference type="WBParaSite" id="TMUE_0000002016.1">
    <property type="protein sequence ID" value="TMUE_0000002016.1"/>
    <property type="gene ID" value="WBGene00297878"/>
</dbReference>
<dbReference type="Gene3D" id="3.30.420.10">
    <property type="entry name" value="Ribonuclease H-like superfamily/Ribonuclease H"/>
    <property type="match status" value="1"/>
</dbReference>
<dbReference type="FunFam" id="3.30.420.10:FF:000063">
    <property type="entry name" value="Retrovirus-related Pol polyprotein from transposon 297-like Protein"/>
    <property type="match status" value="1"/>
</dbReference>
<reference evidence="12" key="1">
    <citation type="submission" date="2019-12" db="UniProtKB">
        <authorList>
            <consortium name="WormBaseParasite"/>
        </authorList>
    </citation>
    <scope>IDENTIFICATION</scope>
</reference>
<protein>
    <recommendedName>
        <fullName evidence="1">RNA-directed DNA polymerase</fullName>
        <ecNumber evidence="1">2.7.7.49</ecNumber>
    </recommendedName>
</protein>
<dbReference type="InterPro" id="IPR043502">
    <property type="entry name" value="DNA/RNA_pol_sf"/>
</dbReference>
<dbReference type="PROSITE" id="PS50878">
    <property type="entry name" value="RT_POL"/>
    <property type="match status" value="1"/>
</dbReference>
<keyword evidence="3" id="KW-0548">Nucleotidyltransferase</keyword>
<evidence type="ECO:0000259" key="9">
    <source>
        <dbReference type="PROSITE" id="PS50878"/>
    </source>
</evidence>
<evidence type="ECO:0000256" key="1">
    <source>
        <dbReference type="ARBA" id="ARBA00012493"/>
    </source>
</evidence>
<dbReference type="Pfam" id="PF17921">
    <property type="entry name" value="Integrase_H2C2"/>
    <property type="match status" value="1"/>
</dbReference>
<feature type="compositionally biased region" description="Basic residues" evidence="8">
    <location>
        <begin position="1390"/>
        <end position="1399"/>
    </location>
</feature>
<feature type="region of interest" description="Disordered" evidence="8">
    <location>
        <begin position="256"/>
        <end position="286"/>
    </location>
</feature>
<dbReference type="STRING" id="70415.A0A5S6Q455"/>
<dbReference type="InterPro" id="IPR021109">
    <property type="entry name" value="Peptidase_aspartic_dom_sf"/>
</dbReference>
<dbReference type="Pfam" id="PF17917">
    <property type="entry name" value="RT_RNaseH"/>
    <property type="match status" value="1"/>
</dbReference>
<dbReference type="GO" id="GO:0004519">
    <property type="term" value="F:endonuclease activity"/>
    <property type="evidence" value="ECO:0007669"/>
    <property type="project" value="UniProtKB-KW"/>
</dbReference>
<keyword evidence="7" id="KW-0695">RNA-directed DNA polymerase</keyword>
<keyword evidence="4" id="KW-0540">Nuclease</keyword>
<dbReference type="InterPro" id="IPR001584">
    <property type="entry name" value="Integrase_cat-core"/>
</dbReference>
<dbReference type="CDD" id="cd01647">
    <property type="entry name" value="RT_LTR"/>
    <property type="match status" value="1"/>
</dbReference>
<organism evidence="11 12">
    <name type="scientific">Trichuris muris</name>
    <name type="common">Mouse whipworm</name>
    <dbReference type="NCBI Taxonomy" id="70415"/>
    <lineage>
        <taxon>Eukaryota</taxon>
        <taxon>Metazoa</taxon>
        <taxon>Ecdysozoa</taxon>
        <taxon>Nematoda</taxon>
        <taxon>Enoplea</taxon>
        <taxon>Dorylaimia</taxon>
        <taxon>Trichinellida</taxon>
        <taxon>Trichuridae</taxon>
        <taxon>Trichuris</taxon>
    </lineage>
</organism>
<proteinExistence type="predicted"/>
<dbReference type="FunFam" id="3.30.70.270:FF:000020">
    <property type="entry name" value="Transposon Tf2-6 polyprotein-like Protein"/>
    <property type="match status" value="1"/>
</dbReference>
<dbReference type="InterPro" id="IPR000477">
    <property type="entry name" value="RT_dom"/>
</dbReference>
<dbReference type="PROSITE" id="PS50994">
    <property type="entry name" value="INTEGRASE"/>
    <property type="match status" value="1"/>
</dbReference>
<evidence type="ECO:0000256" key="8">
    <source>
        <dbReference type="SAM" id="MobiDB-lite"/>
    </source>
</evidence>
<dbReference type="GO" id="GO:0003964">
    <property type="term" value="F:RNA-directed DNA polymerase activity"/>
    <property type="evidence" value="ECO:0007669"/>
    <property type="project" value="UniProtKB-KW"/>
</dbReference>
<dbReference type="Gene3D" id="3.30.70.270">
    <property type="match status" value="2"/>
</dbReference>
<dbReference type="Pfam" id="PF13650">
    <property type="entry name" value="Asp_protease_2"/>
    <property type="match status" value="1"/>
</dbReference>
<dbReference type="Proteomes" id="UP000046395">
    <property type="component" value="Unassembled WGS sequence"/>
</dbReference>
<dbReference type="GO" id="GO:0016787">
    <property type="term" value="F:hydrolase activity"/>
    <property type="evidence" value="ECO:0007669"/>
    <property type="project" value="UniProtKB-KW"/>
</dbReference>
<dbReference type="SUPFAM" id="SSF50630">
    <property type="entry name" value="Acid proteases"/>
    <property type="match status" value="1"/>
</dbReference>
<dbReference type="InterPro" id="IPR043128">
    <property type="entry name" value="Rev_trsase/Diguanyl_cyclase"/>
</dbReference>
<keyword evidence="5" id="KW-0255">Endonuclease</keyword>
<dbReference type="InterPro" id="IPR055510">
    <property type="entry name" value="DUF7083"/>
</dbReference>
<dbReference type="EC" id="2.7.7.49" evidence="1"/>
<dbReference type="PANTHER" id="PTHR37984:SF5">
    <property type="entry name" value="PROTEIN NYNRIN-LIKE"/>
    <property type="match status" value="1"/>
</dbReference>
<dbReference type="Pfam" id="PF23309">
    <property type="entry name" value="DUF7083"/>
    <property type="match status" value="1"/>
</dbReference>
<sequence>MPTVAPEIRELLQQQSESLQATLEMLTRLLAPRTAENRQPSMDNLANNISEFCYDPDNGSTFDAWFTRYEDIFTIECGQMEDAAKVRLVLRKLNISAHQKYINFILPKKPNDIGFAETVKRLKDMFGRQRSLFSTRYQCLKLAKRDCDDFITYAGMVNRECDQFQLNALTEDQFKCLVFVSGLQSATDSEIRLRLLSKMETDADVTIQALIEECRRITSLNQDAILVAGASPKESEPFINAVAREAKLITRRPSMTKRMKKGHGNIDGRRPVSADGTAAKEPPSPKPKTPCWLCGAMHFVRNCPFKLHKCRRCGGTGHKEGYCEKQSKGTRREGYCGRSNRSTRTTHRVNSVTGDSIAVHRRFVSVTVLDHQIRFRIDTGSDLTLLTTKTWKRLGIPRLSAVDTQAKDVSGNQIEILGQLRCSFTFGDRMVTAKCYVPQHVSCDLLGVELIEKLGIYDTPINATYGITRSQGTTKTNGLSTKTKVSSLFTERRLPSYPALVNTGLGLCSKVKASLHLKPEAKPIFRPKRPVPYAAIAQVDTELDRLENLGIISKVSHSNWAAPIVVVKKANGSFRICADFSTGLNSMLELHQYPLPTPEDLFTVLNGGRLFSKLDFADAYLQVEVEDDSKELLTVNTHRGLYRYNRLPFGVKSAPGIFQQIMDTMIADLSGAVAYLDDLLVVGQTVEEHDRNLEAVLGRISEFGFKIRPEKCQFGLQEVKYLGFIVDRHGRRPDPEKIAAIQRMPHPHDMPSLRSFLGLLSYYGVFVREMRNLRAPLDNLLKKETTFVWSKTCQAAFAKAKLILQSNLLLTHFDPTVDVVVAADASNNGLGAVIFHRFPDGKEKPIAHASRSLLPAEKNYSQIEKEALALVFAVKKFHRYVLGRRFTLLTDHQPLLAIFGTKKGIPLYTANRLQRWATTLLGYDFALEYRSTTSFGNADALSRLIATQLRQEEDIVIASVDGEIQRVLVDAVRNLPVTSRMIRDETARDPMLQKVLQCLSKGWPKVRAPLLQHFYNRRQSLSVVDGCLLFADRVVVPNCLQGQVTSQLHSEHPGIVRMKALARSVVYWPGLDQQIENIVRQCSACAMVAKLPAKTPPCSWPPADKCWSRVHVDYAGPVEGRYLLVLVDAFSKWPEVFITEKITSSATISLLCRVFAQFGAPETIVSDNGTQFTAAEFKIFCAKNGIQHILIPPGHPQSNGQAERFVDTLKRGLAKMKGEGPITRLVQRFLFHYRSSPNASFGYSKSPAEAFLGRPLRTAISLIHPAKETQRSNASARLAPPGAVRSRAFKPGESVYVLSNQETPKWLEGQVIARRGKVVYDVSVAERICSRHINQLRSRPSIVFNGWIRPSAMDNGQGEASLPQGKESRAENRKAQPSPPGPYGFDASQRPRRNRRTPRRFSPDPEQKF</sequence>
<dbReference type="Gene3D" id="2.40.70.10">
    <property type="entry name" value="Acid Proteases"/>
    <property type="match status" value="1"/>
</dbReference>
<feature type="region of interest" description="Disordered" evidence="8">
    <location>
        <begin position="1354"/>
        <end position="1409"/>
    </location>
</feature>
<dbReference type="FunFam" id="3.10.20.370:FF:000001">
    <property type="entry name" value="Retrovirus-related Pol polyprotein from transposon 17.6-like protein"/>
    <property type="match status" value="1"/>
</dbReference>
<evidence type="ECO:0000256" key="6">
    <source>
        <dbReference type="ARBA" id="ARBA00022801"/>
    </source>
</evidence>
<keyword evidence="2" id="KW-0808">Transferase</keyword>
<dbReference type="GO" id="GO:0042575">
    <property type="term" value="C:DNA polymerase complex"/>
    <property type="evidence" value="ECO:0007669"/>
    <property type="project" value="UniProtKB-ARBA"/>
</dbReference>
<evidence type="ECO:0000256" key="3">
    <source>
        <dbReference type="ARBA" id="ARBA00022695"/>
    </source>
</evidence>
<evidence type="ECO:0000256" key="5">
    <source>
        <dbReference type="ARBA" id="ARBA00022759"/>
    </source>
</evidence>
<dbReference type="Pfam" id="PF00078">
    <property type="entry name" value="RVT_1"/>
    <property type="match status" value="1"/>
</dbReference>
<feature type="domain" description="Integrase catalytic" evidence="10">
    <location>
        <begin position="1093"/>
        <end position="1255"/>
    </location>
</feature>
<dbReference type="CDD" id="cd09274">
    <property type="entry name" value="RNase_HI_RT_Ty3"/>
    <property type="match status" value="1"/>
</dbReference>
<dbReference type="Gene3D" id="3.10.10.10">
    <property type="entry name" value="HIV Type 1 Reverse Transcriptase, subunit A, domain 1"/>
    <property type="match status" value="1"/>
</dbReference>
<keyword evidence="11" id="KW-1185">Reference proteome</keyword>
<evidence type="ECO:0000256" key="7">
    <source>
        <dbReference type="ARBA" id="ARBA00022918"/>
    </source>
</evidence>
<evidence type="ECO:0000313" key="11">
    <source>
        <dbReference type="Proteomes" id="UP000046395"/>
    </source>
</evidence>
<evidence type="ECO:0000259" key="10">
    <source>
        <dbReference type="PROSITE" id="PS50994"/>
    </source>
</evidence>
<dbReference type="InterPro" id="IPR041373">
    <property type="entry name" value="RT_RNaseH"/>
</dbReference>
<evidence type="ECO:0000313" key="12">
    <source>
        <dbReference type="WBParaSite" id="TMUE_0000002016.1"/>
    </source>
</evidence>
<dbReference type="Gene3D" id="1.10.340.70">
    <property type="match status" value="1"/>
</dbReference>
<dbReference type="GO" id="GO:0015074">
    <property type="term" value="P:DNA integration"/>
    <property type="evidence" value="ECO:0007669"/>
    <property type="project" value="InterPro"/>
</dbReference>
<evidence type="ECO:0000256" key="4">
    <source>
        <dbReference type="ARBA" id="ARBA00022722"/>
    </source>
</evidence>
<dbReference type="SUPFAM" id="SSF53098">
    <property type="entry name" value="Ribonuclease H-like"/>
    <property type="match status" value="1"/>
</dbReference>
<dbReference type="InterPro" id="IPR041588">
    <property type="entry name" value="Integrase_H2C2"/>
</dbReference>
<keyword evidence="6" id="KW-0378">Hydrolase</keyword>
<accession>A0A5S6Q455</accession>
<dbReference type="InterPro" id="IPR012337">
    <property type="entry name" value="RNaseH-like_sf"/>
</dbReference>
<dbReference type="InterPro" id="IPR036397">
    <property type="entry name" value="RNaseH_sf"/>
</dbReference>